<evidence type="ECO:0000313" key="3">
    <source>
        <dbReference type="Proteomes" id="UP000038802"/>
    </source>
</evidence>
<organism evidence="1 3">
    <name type="scientific">Mycobacterium tuberculosis</name>
    <dbReference type="NCBI Taxonomy" id="1773"/>
    <lineage>
        <taxon>Bacteria</taxon>
        <taxon>Bacillati</taxon>
        <taxon>Actinomycetota</taxon>
        <taxon>Actinomycetes</taxon>
        <taxon>Mycobacteriales</taxon>
        <taxon>Mycobacteriaceae</taxon>
        <taxon>Mycobacterium</taxon>
        <taxon>Mycobacterium tuberculosis complex</taxon>
    </lineage>
</organism>
<sequence>MCNFDTRTFCFLSSSRSTPAASFRPSGRMWAARASQRTASSSSGSGSRWVRLSRCNCSRCSSSLRNSYDAVMFAASSRPM</sequence>
<gene>
    <name evidence="1" type="ORF">ERS007703_04828</name>
    <name evidence="2" type="ORF">ERS007720_04390</name>
</gene>
<protein>
    <submittedName>
        <fullName evidence="1">Uncharacterized protein</fullName>
    </submittedName>
</protein>
<evidence type="ECO:0000313" key="1">
    <source>
        <dbReference type="EMBL" id="COX14693.1"/>
    </source>
</evidence>
<dbReference type="EMBL" id="CSAJ01000920">
    <property type="protein sequence ID" value="COX37331.1"/>
    <property type="molecule type" value="Genomic_DNA"/>
</dbReference>
<reference evidence="3 4" key="2">
    <citation type="submission" date="2015-03" db="EMBL/GenBank/DDBJ databases">
        <authorList>
            <consortium name="Pathogen Informatics"/>
        </authorList>
    </citation>
    <scope>NUCLEOTIDE SEQUENCE [LARGE SCALE GENOMIC DNA]</scope>
    <source>
        <strain evidence="3">K00500041</strain>
        <strain evidence="2 4">M09401471</strain>
    </source>
</reference>
<accession>A0A0U0T8N3</accession>
<dbReference type="Proteomes" id="UP000044938">
    <property type="component" value="Unassembled WGS sequence"/>
</dbReference>
<name>A0A0U0T8N3_MYCTX</name>
<reference evidence="1" key="1">
    <citation type="submission" date="2015-03" db="EMBL/GenBank/DDBJ databases">
        <authorList>
            <person name="Murphy D."/>
        </authorList>
    </citation>
    <scope>NUCLEOTIDE SEQUENCE [LARGE SCALE GENOMIC DNA]</scope>
    <source>
        <strain evidence="1">K00500041</strain>
    </source>
</reference>
<evidence type="ECO:0000313" key="4">
    <source>
        <dbReference type="Proteomes" id="UP000044938"/>
    </source>
</evidence>
<evidence type="ECO:0000313" key="2">
    <source>
        <dbReference type="EMBL" id="COX37331.1"/>
    </source>
</evidence>
<dbReference type="EMBL" id="CSAE01000967">
    <property type="protein sequence ID" value="COX14693.1"/>
    <property type="molecule type" value="Genomic_DNA"/>
</dbReference>
<dbReference type="AlphaFoldDB" id="A0A0U0T8N3"/>
<proteinExistence type="predicted"/>
<dbReference type="Proteomes" id="UP000038802">
    <property type="component" value="Unassembled WGS sequence"/>
</dbReference>